<feature type="active site" description="Schiff-base intermediate with substrate" evidence="3">
    <location>
        <position position="171"/>
    </location>
</feature>
<dbReference type="OrthoDB" id="9816489at2"/>
<evidence type="ECO:0000256" key="2">
    <source>
        <dbReference type="PIRNR" id="PIRNR001365"/>
    </source>
</evidence>
<evidence type="ECO:0000256" key="4">
    <source>
        <dbReference type="PIRSR" id="PIRSR001365-2"/>
    </source>
</evidence>
<feature type="active site" description="Proton donor/acceptor" evidence="3">
    <location>
        <position position="141"/>
    </location>
</feature>
<evidence type="ECO:0000256" key="3">
    <source>
        <dbReference type="PIRSR" id="PIRSR001365-1"/>
    </source>
</evidence>
<dbReference type="AlphaFoldDB" id="A0A157KHJ4"/>
<dbReference type="SUPFAM" id="SSF51569">
    <property type="entry name" value="Aldolase"/>
    <property type="match status" value="1"/>
</dbReference>
<dbReference type="Gene3D" id="3.20.20.70">
    <property type="entry name" value="Aldolase class I"/>
    <property type="match status" value="1"/>
</dbReference>
<keyword evidence="1 2" id="KW-0456">Lyase</keyword>
<dbReference type="GO" id="GO:0008840">
    <property type="term" value="F:4-hydroxy-tetrahydrodipicolinate synthase activity"/>
    <property type="evidence" value="ECO:0007669"/>
    <property type="project" value="TreeGrafter"/>
</dbReference>
<evidence type="ECO:0000256" key="1">
    <source>
        <dbReference type="ARBA" id="ARBA00023239"/>
    </source>
</evidence>
<dbReference type="EC" id="4.1.2.-" evidence="5"/>
<feature type="binding site" evidence="4">
    <location>
        <position position="214"/>
    </location>
    <ligand>
        <name>pyruvate</name>
        <dbReference type="ChEBI" id="CHEBI:15361"/>
    </ligand>
</feature>
<proteinExistence type="inferred from homology"/>
<dbReference type="EMBL" id="FKBS01000006">
    <property type="protein sequence ID" value="SAH84163.1"/>
    <property type="molecule type" value="Genomic_DNA"/>
</dbReference>
<name>A0A157KHJ4_9BORD</name>
<dbReference type="SMART" id="SM01130">
    <property type="entry name" value="DHDPS"/>
    <property type="match status" value="1"/>
</dbReference>
<organism evidence="5 6">
    <name type="scientific">Bordetella ansorpii</name>
    <dbReference type="NCBI Taxonomy" id="288768"/>
    <lineage>
        <taxon>Bacteria</taxon>
        <taxon>Pseudomonadati</taxon>
        <taxon>Pseudomonadota</taxon>
        <taxon>Betaproteobacteria</taxon>
        <taxon>Burkholderiales</taxon>
        <taxon>Alcaligenaceae</taxon>
        <taxon>Bordetella</taxon>
    </lineage>
</organism>
<dbReference type="PIRSF" id="PIRSF001365">
    <property type="entry name" value="DHDPS"/>
    <property type="match status" value="1"/>
</dbReference>
<sequence length="310" mass="33252">MPNSAGLSGVFSPVLTPFDAQGRPSTERFVKHCRWLRGQDVGLAVFGTNSEANSLTVAEKQKLLAALLEAGVEPSALMPGTGACALPDAIELTRTAVQAGCAGVLVLPPFYYKGVSDEGLFRYFAGLIEGVADERLRIFLYHIPPVAQVPISLDLIDRLLDRYPGIVAGVKDSSGDWANTSAMLERHAPRGFQVFAGSEVFLLRTLRGGGAGCITATGNVNPGPIVELFKHWQDADADERQAGLDTTRAIFQRYPMIPAMKAAIAWQSGDADWRHVRAPLVELEKSQADALCAELEKSGFSMPNAKSLAA</sequence>
<dbReference type="InterPro" id="IPR002220">
    <property type="entry name" value="DapA-like"/>
</dbReference>
<dbReference type="PANTHER" id="PTHR12128:SF67">
    <property type="entry name" value="BLR3884 PROTEIN"/>
    <property type="match status" value="1"/>
</dbReference>
<accession>A0A157KHJ4</accession>
<comment type="similarity">
    <text evidence="2">Belongs to the DapA family.</text>
</comment>
<dbReference type="Proteomes" id="UP000077037">
    <property type="component" value="Unassembled WGS sequence"/>
</dbReference>
<dbReference type="InterPro" id="IPR013785">
    <property type="entry name" value="Aldolase_TIM"/>
</dbReference>
<dbReference type="PANTHER" id="PTHR12128">
    <property type="entry name" value="DIHYDRODIPICOLINATE SYNTHASE"/>
    <property type="match status" value="1"/>
</dbReference>
<dbReference type="CDD" id="cd00408">
    <property type="entry name" value="DHDPS-like"/>
    <property type="match status" value="1"/>
</dbReference>
<dbReference type="RefSeq" id="WP_066406924.1">
    <property type="nucleotide sequence ID" value="NZ_FKBS01000006.1"/>
</dbReference>
<gene>
    <name evidence="5" type="primary">dapA_1</name>
    <name evidence="5" type="ORF">SAMEA1982600_00366</name>
</gene>
<reference evidence="5 6" key="1">
    <citation type="submission" date="2016-03" db="EMBL/GenBank/DDBJ databases">
        <authorList>
            <consortium name="Pathogen Informatics"/>
        </authorList>
    </citation>
    <scope>NUCLEOTIDE SEQUENCE [LARGE SCALE GENOMIC DNA]</scope>
    <source>
        <strain evidence="5 6">NCTC13364</strain>
    </source>
</reference>
<protein>
    <submittedName>
        <fullName evidence="5">Dihydrodipicolinate synthase</fullName>
        <ecNumber evidence="5">4.1.2.-</ecNumber>
    </submittedName>
</protein>
<evidence type="ECO:0000313" key="6">
    <source>
        <dbReference type="Proteomes" id="UP000077037"/>
    </source>
</evidence>
<dbReference type="Pfam" id="PF00701">
    <property type="entry name" value="DHDPS"/>
    <property type="match status" value="1"/>
</dbReference>
<evidence type="ECO:0000313" key="5">
    <source>
        <dbReference type="EMBL" id="SAH84163.1"/>
    </source>
</evidence>